<evidence type="ECO:0000313" key="2">
    <source>
        <dbReference type="EMBL" id="KAF2211973.1"/>
    </source>
</evidence>
<dbReference type="Proteomes" id="UP000799539">
    <property type="component" value="Unassembled WGS sequence"/>
</dbReference>
<feature type="compositionally biased region" description="Low complexity" evidence="1">
    <location>
        <begin position="60"/>
        <end position="75"/>
    </location>
</feature>
<sequence>MLGSNPFSSSSSSSSSCSSKPPTGNQQTSFSVVPSNSTESIARQAYSALLEDDLAKLKASQAEQAQQASRPPSQEQEQDRKQIERIKFDLLKYGKTPEAIQDLRKPPWKYVSSQMVEKMDATKLWGRRQGGGMEREKDQRDGDVEMGGNDVDEGKGGEVKGGDGVGKTEDEPTEAVGGKPQRGSSRKQKEVKEAKEKEKEGWRPPSRKWSSRNGKKTITK</sequence>
<protein>
    <submittedName>
        <fullName evidence="2">Uncharacterized protein</fullName>
    </submittedName>
</protein>
<feature type="compositionally biased region" description="Basic and acidic residues" evidence="1">
    <location>
        <begin position="133"/>
        <end position="143"/>
    </location>
</feature>
<organism evidence="2 3">
    <name type="scientific">Cercospora zeae-maydis SCOH1-5</name>
    <dbReference type="NCBI Taxonomy" id="717836"/>
    <lineage>
        <taxon>Eukaryota</taxon>
        <taxon>Fungi</taxon>
        <taxon>Dikarya</taxon>
        <taxon>Ascomycota</taxon>
        <taxon>Pezizomycotina</taxon>
        <taxon>Dothideomycetes</taxon>
        <taxon>Dothideomycetidae</taxon>
        <taxon>Mycosphaerellales</taxon>
        <taxon>Mycosphaerellaceae</taxon>
        <taxon>Cercospora</taxon>
    </lineage>
</organism>
<feature type="compositionally biased region" description="Basic and acidic residues" evidence="1">
    <location>
        <begin position="152"/>
        <end position="170"/>
    </location>
</feature>
<feature type="compositionally biased region" description="Low complexity" evidence="1">
    <location>
        <begin position="8"/>
        <end position="19"/>
    </location>
</feature>
<accession>A0A6A6FF17</accession>
<gene>
    <name evidence="2" type="ORF">CERZMDRAFT_84931</name>
</gene>
<keyword evidence="3" id="KW-1185">Reference proteome</keyword>
<feature type="region of interest" description="Disordered" evidence="1">
    <location>
        <begin position="60"/>
        <end position="81"/>
    </location>
</feature>
<feature type="region of interest" description="Disordered" evidence="1">
    <location>
        <begin position="120"/>
        <end position="220"/>
    </location>
</feature>
<feature type="compositionally biased region" description="Basic and acidic residues" evidence="1">
    <location>
        <begin position="187"/>
        <end position="202"/>
    </location>
</feature>
<evidence type="ECO:0000313" key="3">
    <source>
        <dbReference type="Proteomes" id="UP000799539"/>
    </source>
</evidence>
<feature type="compositionally biased region" description="Polar residues" evidence="1">
    <location>
        <begin position="20"/>
        <end position="37"/>
    </location>
</feature>
<evidence type="ECO:0000256" key="1">
    <source>
        <dbReference type="SAM" id="MobiDB-lite"/>
    </source>
</evidence>
<feature type="compositionally biased region" description="Basic residues" evidence="1">
    <location>
        <begin position="205"/>
        <end position="220"/>
    </location>
</feature>
<name>A0A6A6FF17_9PEZI</name>
<reference evidence="2" key="1">
    <citation type="journal article" date="2020" name="Stud. Mycol.">
        <title>101 Dothideomycetes genomes: a test case for predicting lifestyles and emergence of pathogens.</title>
        <authorList>
            <person name="Haridas S."/>
            <person name="Albert R."/>
            <person name="Binder M."/>
            <person name="Bloem J."/>
            <person name="Labutti K."/>
            <person name="Salamov A."/>
            <person name="Andreopoulos B."/>
            <person name="Baker S."/>
            <person name="Barry K."/>
            <person name="Bills G."/>
            <person name="Bluhm B."/>
            <person name="Cannon C."/>
            <person name="Castanera R."/>
            <person name="Culley D."/>
            <person name="Daum C."/>
            <person name="Ezra D."/>
            <person name="Gonzalez J."/>
            <person name="Henrissat B."/>
            <person name="Kuo A."/>
            <person name="Liang C."/>
            <person name="Lipzen A."/>
            <person name="Lutzoni F."/>
            <person name="Magnuson J."/>
            <person name="Mondo S."/>
            <person name="Nolan M."/>
            <person name="Ohm R."/>
            <person name="Pangilinan J."/>
            <person name="Park H.-J."/>
            <person name="Ramirez L."/>
            <person name="Alfaro M."/>
            <person name="Sun H."/>
            <person name="Tritt A."/>
            <person name="Yoshinaga Y."/>
            <person name="Zwiers L.-H."/>
            <person name="Turgeon B."/>
            <person name="Goodwin S."/>
            <person name="Spatafora J."/>
            <person name="Crous P."/>
            <person name="Grigoriev I."/>
        </authorList>
    </citation>
    <scope>NUCLEOTIDE SEQUENCE</scope>
    <source>
        <strain evidence="2">SCOH1-5</strain>
    </source>
</reference>
<dbReference type="AlphaFoldDB" id="A0A6A6FF17"/>
<proteinExistence type="predicted"/>
<dbReference type="EMBL" id="ML992674">
    <property type="protein sequence ID" value="KAF2211973.1"/>
    <property type="molecule type" value="Genomic_DNA"/>
</dbReference>
<feature type="region of interest" description="Disordered" evidence="1">
    <location>
        <begin position="1"/>
        <end position="37"/>
    </location>
</feature>